<keyword evidence="2" id="KW-1185">Reference proteome</keyword>
<reference evidence="1 2" key="1">
    <citation type="journal article" date="2015" name="BMC Genomics">
        <title>Insights from the genome of Ophiocordyceps polyrhachis-furcata to pathogenicity and host specificity in insect fungi.</title>
        <authorList>
            <person name="Wichadakul D."/>
            <person name="Kobmoo N."/>
            <person name="Ingsriswang S."/>
            <person name="Tangphatsornruang S."/>
            <person name="Chantasingh D."/>
            <person name="Luangsa-ard J.J."/>
            <person name="Eurwilaichitr L."/>
        </authorList>
    </citation>
    <scope>NUCLEOTIDE SEQUENCE [LARGE SCALE GENOMIC DNA]</scope>
    <source>
        <strain evidence="1 2">BCC 54312</strain>
    </source>
</reference>
<accession>A0A367L6Q6</accession>
<comment type="caution">
    <text evidence="1">The sequence shown here is derived from an EMBL/GenBank/DDBJ whole genome shotgun (WGS) entry which is preliminary data.</text>
</comment>
<dbReference type="AlphaFoldDB" id="A0A367L6Q6"/>
<proteinExistence type="predicted"/>
<name>A0A367L6Q6_9HYPO</name>
<organism evidence="1 2">
    <name type="scientific">Ophiocordyceps polyrhachis-furcata BCC 54312</name>
    <dbReference type="NCBI Taxonomy" id="1330021"/>
    <lineage>
        <taxon>Eukaryota</taxon>
        <taxon>Fungi</taxon>
        <taxon>Dikarya</taxon>
        <taxon>Ascomycota</taxon>
        <taxon>Pezizomycotina</taxon>
        <taxon>Sordariomycetes</taxon>
        <taxon>Hypocreomycetidae</taxon>
        <taxon>Hypocreales</taxon>
        <taxon>Ophiocordycipitaceae</taxon>
        <taxon>Ophiocordyceps</taxon>
    </lineage>
</organism>
<dbReference type="EMBL" id="LKCN02000013">
    <property type="protein sequence ID" value="RCI10107.1"/>
    <property type="molecule type" value="Genomic_DNA"/>
</dbReference>
<gene>
    <name evidence="1" type="ORF">L249_8453</name>
</gene>
<sequence length="56" mass="5768">PAESPSSIAGRSLVALERQATVPYSVGAQLISHIDIALLVGPYGTLFPPLPQAAPE</sequence>
<evidence type="ECO:0000313" key="1">
    <source>
        <dbReference type="EMBL" id="RCI10107.1"/>
    </source>
</evidence>
<evidence type="ECO:0000313" key="2">
    <source>
        <dbReference type="Proteomes" id="UP000253664"/>
    </source>
</evidence>
<feature type="non-terminal residue" evidence="1">
    <location>
        <position position="1"/>
    </location>
</feature>
<protein>
    <submittedName>
        <fullName evidence="1">Uncharacterized protein</fullName>
    </submittedName>
</protein>
<dbReference type="Proteomes" id="UP000253664">
    <property type="component" value="Unassembled WGS sequence"/>
</dbReference>